<evidence type="ECO:0000256" key="1">
    <source>
        <dbReference type="ARBA" id="ARBA00022598"/>
    </source>
</evidence>
<dbReference type="SMART" id="SM01230">
    <property type="entry name" value="Gln-synt_C"/>
    <property type="match status" value="1"/>
</dbReference>
<comment type="similarity">
    <text evidence="4 5">Belongs to the glutamine synthetase family.</text>
</comment>
<dbReference type="PANTHER" id="PTHR43785">
    <property type="entry name" value="GAMMA-GLUTAMYLPUTRESCINE SYNTHETASE"/>
    <property type="match status" value="1"/>
</dbReference>
<dbReference type="Gene3D" id="3.30.590.10">
    <property type="entry name" value="Glutamine synthetase/guanido kinase, catalytic domain"/>
    <property type="match status" value="1"/>
</dbReference>
<protein>
    <submittedName>
        <fullName evidence="8">Glutamine synthetase</fullName>
    </submittedName>
</protein>
<dbReference type="InterPro" id="IPR036651">
    <property type="entry name" value="Gln_synt_N_sf"/>
</dbReference>
<gene>
    <name evidence="8" type="primary">spuI</name>
    <name evidence="8" type="ORF">GCM10007414_28330</name>
</gene>
<name>A0ABQ1I446_9ALTE</name>
<evidence type="ECO:0000256" key="4">
    <source>
        <dbReference type="PROSITE-ProRule" id="PRU01330"/>
    </source>
</evidence>
<feature type="domain" description="GS catalytic" evidence="7">
    <location>
        <begin position="126"/>
        <end position="456"/>
    </location>
</feature>
<dbReference type="Pfam" id="PF00120">
    <property type="entry name" value="Gln-synt_C"/>
    <property type="match status" value="1"/>
</dbReference>
<dbReference type="PANTHER" id="PTHR43785:SF12">
    <property type="entry name" value="TYPE-1 GLUTAMINE SYNTHETASE 2"/>
    <property type="match status" value="1"/>
</dbReference>
<evidence type="ECO:0000256" key="5">
    <source>
        <dbReference type="RuleBase" id="RU000384"/>
    </source>
</evidence>
<dbReference type="InterPro" id="IPR008147">
    <property type="entry name" value="Gln_synt_N"/>
</dbReference>
<sequence length="456" mass="51114">MLKHQPQIEPVSLLQQVEDFLALHPQLESVDLMLSDMNGVIRGKRIEAASLTKIVKEGMCLPASVFALDICGETVEETGLGFEQGDGDRICHILPHSLSLIPWKKNAGQALVTMHEVNGEPFFADPRQLLSKKLAGLHQQGLFPCVAIEWEFYLLDARSENREPKAPLLPKSQQRMQQTQVYSLDELDEFAEFIRDIQEYCHTQNIPSDNVIAEYAPGQFEVTLQHQTDPLLACDQAILLKRAIKAVAKQHGYVATFMAKPYAEHSGNGCHVHISMLDQHGKNRFSNDQQLLEFALAGLLDTMPQAIALLAPNANSYRRFQPDMFVPLQANWGWDNRTVALRIPSGSKANRRIEHRVSGADCNPYIVMAALFAGIEYGISQQLVCPPPIAGDASKVPAPALPSSWEQALETFSQSTLWSLLGDDFSHVYYANKLNELQRFEAQVTPLEQQWYQQMV</sequence>
<evidence type="ECO:0000313" key="9">
    <source>
        <dbReference type="Proteomes" id="UP000651977"/>
    </source>
</evidence>
<reference evidence="9" key="1">
    <citation type="journal article" date="2019" name="Int. J. Syst. Evol. Microbiol.">
        <title>The Global Catalogue of Microorganisms (GCM) 10K type strain sequencing project: providing services to taxonomists for standard genome sequencing and annotation.</title>
        <authorList>
            <consortium name="The Broad Institute Genomics Platform"/>
            <consortium name="The Broad Institute Genome Sequencing Center for Infectious Disease"/>
            <person name="Wu L."/>
            <person name="Ma J."/>
        </authorList>
    </citation>
    <scope>NUCLEOTIDE SEQUENCE [LARGE SCALE GENOMIC DNA]</scope>
    <source>
        <strain evidence="9">CGMCC 1.10131</strain>
    </source>
</reference>
<evidence type="ECO:0000256" key="2">
    <source>
        <dbReference type="ARBA" id="ARBA00022741"/>
    </source>
</evidence>
<feature type="domain" description="GS beta-grasp" evidence="6">
    <location>
        <begin position="25"/>
        <end position="119"/>
    </location>
</feature>
<organism evidence="8 9">
    <name type="scientific">Agarivorans gilvus</name>
    <dbReference type="NCBI Taxonomy" id="680279"/>
    <lineage>
        <taxon>Bacteria</taxon>
        <taxon>Pseudomonadati</taxon>
        <taxon>Pseudomonadota</taxon>
        <taxon>Gammaproteobacteria</taxon>
        <taxon>Alteromonadales</taxon>
        <taxon>Alteromonadaceae</taxon>
        <taxon>Agarivorans</taxon>
    </lineage>
</organism>
<keyword evidence="1" id="KW-0436">Ligase</keyword>
<keyword evidence="3" id="KW-0067">ATP-binding</keyword>
<dbReference type="InterPro" id="IPR014746">
    <property type="entry name" value="Gln_synth/guanido_kin_cat_dom"/>
</dbReference>
<keyword evidence="9" id="KW-1185">Reference proteome</keyword>
<comment type="caution">
    <text evidence="8">The sequence shown here is derived from an EMBL/GenBank/DDBJ whole genome shotgun (WGS) entry which is preliminary data.</text>
</comment>
<accession>A0ABQ1I446</accession>
<dbReference type="Proteomes" id="UP000651977">
    <property type="component" value="Unassembled WGS sequence"/>
</dbReference>
<dbReference type="PROSITE" id="PS51986">
    <property type="entry name" value="GS_BETA_GRASP"/>
    <property type="match status" value="1"/>
</dbReference>
<dbReference type="RefSeq" id="WP_055733769.1">
    <property type="nucleotide sequence ID" value="NZ_BMDY01000018.1"/>
</dbReference>
<dbReference type="SUPFAM" id="SSF54368">
    <property type="entry name" value="Glutamine synthetase, N-terminal domain"/>
    <property type="match status" value="1"/>
</dbReference>
<dbReference type="EMBL" id="BMDY01000018">
    <property type="protein sequence ID" value="GGB13325.1"/>
    <property type="molecule type" value="Genomic_DNA"/>
</dbReference>
<dbReference type="SUPFAM" id="SSF55931">
    <property type="entry name" value="Glutamine synthetase/guanido kinase"/>
    <property type="match status" value="1"/>
</dbReference>
<dbReference type="PROSITE" id="PS51987">
    <property type="entry name" value="GS_CATALYTIC"/>
    <property type="match status" value="1"/>
</dbReference>
<dbReference type="Gene3D" id="3.10.20.70">
    <property type="entry name" value="Glutamine synthetase, N-terminal domain"/>
    <property type="match status" value="1"/>
</dbReference>
<evidence type="ECO:0000259" key="6">
    <source>
        <dbReference type="PROSITE" id="PS51986"/>
    </source>
</evidence>
<proteinExistence type="inferred from homology"/>
<evidence type="ECO:0000259" key="7">
    <source>
        <dbReference type="PROSITE" id="PS51987"/>
    </source>
</evidence>
<dbReference type="InterPro" id="IPR008146">
    <property type="entry name" value="Gln_synth_cat_dom"/>
</dbReference>
<evidence type="ECO:0000256" key="3">
    <source>
        <dbReference type="ARBA" id="ARBA00022840"/>
    </source>
</evidence>
<evidence type="ECO:0000313" key="8">
    <source>
        <dbReference type="EMBL" id="GGB13325.1"/>
    </source>
</evidence>
<keyword evidence="2" id="KW-0547">Nucleotide-binding</keyword>